<evidence type="ECO:0000313" key="2">
    <source>
        <dbReference type="EMBL" id="GIH04678.1"/>
    </source>
</evidence>
<dbReference type="PANTHER" id="PTHR34846:SF10">
    <property type="entry name" value="CYTOPLASMIC PROTEIN"/>
    <property type="match status" value="1"/>
</dbReference>
<gene>
    <name evidence="2" type="ORF">Rhe02_27450</name>
</gene>
<dbReference type="InterPro" id="IPR003779">
    <property type="entry name" value="CMD-like"/>
</dbReference>
<name>A0A8J3VGA7_9ACTN</name>
<accession>A0A8J3VGA7</accession>
<keyword evidence="3" id="KW-1185">Reference proteome</keyword>
<dbReference type="Proteomes" id="UP000612899">
    <property type="component" value="Unassembled WGS sequence"/>
</dbReference>
<dbReference type="GO" id="GO:0051920">
    <property type="term" value="F:peroxiredoxin activity"/>
    <property type="evidence" value="ECO:0007669"/>
    <property type="project" value="InterPro"/>
</dbReference>
<dbReference type="InterPro" id="IPR029032">
    <property type="entry name" value="AhpD-like"/>
</dbReference>
<dbReference type="Pfam" id="PF02627">
    <property type="entry name" value="CMD"/>
    <property type="match status" value="1"/>
</dbReference>
<dbReference type="EMBL" id="BONY01000014">
    <property type="protein sequence ID" value="GIH04678.1"/>
    <property type="molecule type" value="Genomic_DNA"/>
</dbReference>
<feature type="domain" description="Carboxymuconolactone decarboxylase-like" evidence="1">
    <location>
        <begin position="33"/>
        <end position="100"/>
    </location>
</feature>
<dbReference type="Gene3D" id="1.20.1290.10">
    <property type="entry name" value="AhpD-like"/>
    <property type="match status" value="1"/>
</dbReference>
<dbReference type="SUPFAM" id="SSF69118">
    <property type="entry name" value="AhpD-like"/>
    <property type="match status" value="1"/>
</dbReference>
<dbReference type="RefSeq" id="WP_203908556.1">
    <property type="nucleotide sequence ID" value="NZ_BONY01000014.1"/>
</dbReference>
<comment type="caution">
    <text evidence="2">The sequence shown here is derived from an EMBL/GenBank/DDBJ whole genome shotgun (WGS) entry which is preliminary data.</text>
</comment>
<dbReference type="InterPro" id="IPR004675">
    <property type="entry name" value="AhpD_core"/>
</dbReference>
<sequence length="155" mass="17303">MTSAPRLRMKKLMPLAYQALSDWHIVVSRTGAEAGLEPLLVELVKVRASQLNRCAFCLDMHVHEARELGERQARLDVVAAWHECGELFSRRERAALELTEAMTRLPEAGVPDDLYNRVAQVFTHEQIAALVMAIAVINAWNRLGVASGAMPPHRP</sequence>
<protein>
    <submittedName>
        <fullName evidence="2">Alkyl hydroperoxide reductase AhpD</fullName>
    </submittedName>
</protein>
<reference evidence="2" key="1">
    <citation type="submission" date="2021-01" db="EMBL/GenBank/DDBJ databases">
        <title>Whole genome shotgun sequence of Rhizocola hellebori NBRC 109834.</title>
        <authorList>
            <person name="Komaki H."/>
            <person name="Tamura T."/>
        </authorList>
    </citation>
    <scope>NUCLEOTIDE SEQUENCE</scope>
    <source>
        <strain evidence="2">NBRC 109834</strain>
    </source>
</reference>
<dbReference type="PANTHER" id="PTHR34846">
    <property type="entry name" value="4-CARBOXYMUCONOLACTONE DECARBOXYLASE FAMILY PROTEIN (AFU_ORTHOLOGUE AFUA_6G11590)"/>
    <property type="match status" value="1"/>
</dbReference>
<dbReference type="NCBIfam" id="TIGR00778">
    <property type="entry name" value="ahpD_dom"/>
    <property type="match status" value="1"/>
</dbReference>
<proteinExistence type="predicted"/>
<evidence type="ECO:0000313" key="3">
    <source>
        <dbReference type="Proteomes" id="UP000612899"/>
    </source>
</evidence>
<evidence type="ECO:0000259" key="1">
    <source>
        <dbReference type="Pfam" id="PF02627"/>
    </source>
</evidence>
<dbReference type="AlphaFoldDB" id="A0A8J3VGA7"/>
<organism evidence="2 3">
    <name type="scientific">Rhizocola hellebori</name>
    <dbReference type="NCBI Taxonomy" id="1392758"/>
    <lineage>
        <taxon>Bacteria</taxon>
        <taxon>Bacillati</taxon>
        <taxon>Actinomycetota</taxon>
        <taxon>Actinomycetes</taxon>
        <taxon>Micromonosporales</taxon>
        <taxon>Micromonosporaceae</taxon>
        <taxon>Rhizocola</taxon>
    </lineage>
</organism>